<dbReference type="EMBL" id="JACGCM010002208">
    <property type="protein sequence ID" value="KAF6143260.1"/>
    <property type="molecule type" value="Genomic_DNA"/>
</dbReference>
<feature type="region of interest" description="Disordered" evidence="2">
    <location>
        <begin position="32"/>
        <end position="70"/>
    </location>
</feature>
<dbReference type="AlphaFoldDB" id="A0A7J7LL40"/>
<reference evidence="4 5" key="1">
    <citation type="journal article" date="2020" name="IScience">
        <title>Genome Sequencing of the Endangered Kingdonia uniflora (Circaeasteraceae, Ranunculales) Reveals Potential Mechanisms of Evolutionary Specialization.</title>
        <authorList>
            <person name="Sun Y."/>
            <person name="Deng T."/>
            <person name="Zhang A."/>
            <person name="Moore M.J."/>
            <person name="Landis J.B."/>
            <person name="Lin N."/>
            <person name="Zhang H."/>
            <person name="Zhang X."/>
            <person name="Huang J."/>
            <person name="Zhang X."/>
            <person name="Sun H."/>
            <person name="Wang H."/>
        </authorList>
    </citation>
    <scope>NUCLEOTIDE SEQUENCE [LARGE SCALE GENOMIC DNA]</scope>
    <source>
        <strain evidence="4">TB1705</strain>
        <tissue evidence="4">Leaf</tissue>
    </source>
</reference>
<evidence type="ECO:0000259" key="3">
    <source>
        <dbReference type="PROSITE" id="PS50157"/>
    </source>
</evidence>
<keyword evidence="1" id="KW-0479">Metal-binding</keyword>
<dbReference type="InterPro" id="IPR044299">
    <property type="entry name" value="GIS3/ZFP5/ZFP6"/>
</dbReference>
<proteinExistence type="predicted"/>
<dbReference type="InterPro" id="IPR036236">
    <property type="entry name" value="Znf_C2H2_sf"/>
</dbReference>
<evidence type="ECO:0000313" key="4">
    <source>
        <dbReference type="EMBL" id="KAF6143260.1"/>
    </source>
</evidence>
<dbReference type="InterPro" id="IPR013087">
    <property type="entry name" value="Znf_C2H2_type"/>
</dbReference>
<keyword evidence="1" id="KW-0862">Zinc</keyword>
<evidence type="ECO:0000256" key="2">
    <source>
        <dbReference type="SAM" id="MobiDB-lite"/>
    </source>
</evidence>
<evidence type="ECO:0000313" key="5">
    <source>
        <dbReference type="Proteomes" id="UP000541444"/>
    </source>
</evidence>
<dbReference type="PANTHER" id="PTHR46353:SF5">
    <property type="entry name" value="ZINC FINGER PROTEIN 5"/>
    <property type="match status" value="1"/>
</dbReference>
<accession>A0A7J7LL40</accession>
<dbReference type="PROSITE" id="PS50157">
    <property type="entry name" value="ZINC_FINGER_C2H2_2"/>
    <property type="match status" value="1"/>
</dbReference>
<dbReference type="GO" id="GO:0008270">
    <property type="term" value="F:zinc ion binding"/>
    <property type="evidence" value="ECO:0007669"/>
    <property type="project" value="UniProtKB-KW"/>
</dbReference>
<dbReference type="GO" id="GO:0009736">
    <property type="term" value="P:cytokinin-activated signaling pathway"/>
    <property type="evidence" value="ECO:0007669"/>
    <property type="project" value="TreeGrafter"/>
</dbReference>
<feature type="domain" description="C2H2-type" evidence="3">
    <location>
        <begin position="78"/>
        <end position="105"/>
    </location>
</feature>
<dbReference type="PANTHER" id="PTHR46353">
    <property type="entry name" value="ZINC FINGER PROTEIN 5"/>
    <property type="match status" value="1"/>
</dbReference>
<dbReference type="GO" id="GO:0009740">
    <property type="term" value="P:gibberellic acid mediated signaling pathway"/>
    <property type="evidence" value="ECO:0007669"/>
    <property type="project" value="TreeGrafter"/>
</dbReference>
<keyword evidence="1" id="KW-0863">Zinc-finger</keyword>
<dbReference type="GO" id="GO:0005634">
    <property type="term" value="C:nucleus"/>
    <property type="evidence" value="ECO:0007669"/>
    <property type="project" value="TreeGrafter"/>
</dbReference>
<gene>
    <name evidence="4" type="ORF">GIB67_039043</name>
</gene>
<comment type="caution">
    <text evidence="4">The sequence shown here is derived from an EMBL/GenBank/DDBJ whole genome shotgun (WGS) entry which is preliminary data.</text>
</comment>
<dbReference type="GO" id="GO:0010090">
    <property type="term" value="P:trichome morphogenesis"/>
    <property type="evidence" value="ECO:0007669"/>
    <property type="project" value="InterPro"/>
</dbReference>
<protein>
    <recommendedName>
        <fullName evidence="3">C2H2-type domain-containing protein</fullName>
    </recommendedName>
</protein>
<dbReference type="OrthoDB" id="1939583at2759"/>
<keyword evidence="5" id="KW-1185">Reference proteome</keyword>
<name>A0A7J7LL40_9MAGN</name>
<feature type="compositionally biased region" description="Basic and acidic residues" evidence="2">
    <location>
        <begin position="40"/>
        <end position="49"/>
    </location>
</feature>
<dbReference type="SUPFAM" id="SSF57667">
    <property type="entry name" value="beta-beta-alpha zinc fingers"/>
    <property type="match status" value="1"/>
</dbReference>
<dbReference type="Gene3D" id="3.30.160.60">
    <property type="entry name" value="Classic Zinc Finger"/>
    <property type="match status" value="1"/>
</dbReference>
<dbReference type="Proteomes" id="UP000541444">
    <property type="component" value="Unassembled WGS sequence"/>
</dbReference>
<dbReference type="GO" id="GO:0000976">
    <property type="term" value="F:transcription cis-regulatory region binding"/>
    <property type="evidence" value="ECO:0007669"/>
    <property type="project" value="TreeGrafter"/>
</dbReference>
<dbReference type="PROSITE" id="PS00028">
    <property type="entry name" value="ZINC_FINGER_C2H2_1"/>
    <property type="match status" value="1"/>
</dbReference>
<sequence length="241" mass="27359">MAKKFSEDGVSKVQIHEEKKLRLFGFEVNPYTNDGTCSKGSDEVEKDESVNSSNSVLSRRENPVKVKSPTNNFKGKKYECQFCHKEFANSQALGGHQNAHKKERLKKKRLQLQAKRISINPYLRPHGFSYYGSSPTWFYETPNVPKFSLFEESKSNINLYNQNIYTTRSLVSNPYSPPSHFSGQQDTSKFSLIQTHGFRENRPAVIKPSLFLAPSKNFTSLDLQLGLGMQSNTSWSSESGV</sequence>
<organism evidence="4 5">
    <name type="scientific">Kingdonia uniflora</name>
    <dbReference type="NCBI Taxonomy" id="39325"/>
    <lineage>
        <taxon>Eukaryota</taxon>
        <taxon>Viridiplantae</taxon>
        <taxon>Streptophyta</taxon>
        <taxon>Embryophyta</taxon>
        <taxon>Tracheophyta</taxon>
        <taxon>Spermatophyta</taxon>
        <taxon>Magnoliopsida</taxon>
        <taxon>Ranunculales</taxon>
        <taxon>Circaeasteraceae</taxon>
        <taxon>Kingdonia</taxon>
    </lineage>
</organism>
<dbReference type="GO" id="GO:0003700">
    <property type="term" value="F:DNA-binding transcription factor activity"/>
    <property type="evidence" value="ECO:0007669"/>
    <property type="project" value="TreeGrafter"/>
</dbReference>
<evidence type="ECO:0000256" key="1">
    <source>
        <dbReference type="PROSITE-ProRule" id="PRU00042"/>
    </source>
</evidence>